<comment type="caution">
    <text evidence="11">The sequence shown here is derived from an EMBL/GenBank/DDBJ whole genome shotgun (WGS) entry which is preliminary data.</text>
</comment>
<feature type="domain" description="C2H2-type" evidence="10">
    <location>
        <begin position="41"/>
        <end position="63"/>
    </location>
</feature>
<evidence type="ECO:0000313" key="12">
    <source>
        <dbReference type="Proteomes" id="UP000683360"/>
    </source>
</evidence>
<proteinExistence type="predicted"/>
<name>A0A8S3SLB2_MYTED</name>
<evidence type="ECO:0000256" key="8">
    <source>
        <dbReference type="PROSITE-ProRule" id="PRU00042"/>
    </source>
</evidence>
<keyword evidence="7" id="KW-0539">Nucleus</keyword>
<dbReference type="GO" id="GO:0005634">
    <property type="term" value="C:nucleus"/>
    <property type="evidence" value="ECO:0007669"/>
    <property type="project" value="UniProtKB-SubCell"/>
</dbReference>
<evidence type="ECO:0000256" key="6">
    <source>
        <dbReference type="ARBA" id="ARBA00023125"/>
    </source>
</evidence>
<dbReference type="GO" id="GO:0006357">
    <property type="term" value="P:regulation of transcription by RNA polymerase II"/>
    <property type="evidence" value="ECO:0007669"/>
    <property type="project" value="TreeGrafter"/>
</dbReference>
<dbReference type="SUPFAM" id="SSF57667">
    <property type="entry name" value="beta-beta-alpha zinc fingers"/>
    <property type="match status" value="2"/>
</dbReference>
<evidence type="ECO:0000256" key="2">
    <source>
        <dbReference type="ARBA" id="ARBA00022723"/>
    </source>
</evidence>
<dbReference type="InterPro" id="IPR036236">
    <property type="entry name" value="Znf_C2H2_sf"/>
</dbReference>
<feature type="domain" description="C2H2-type" evidence="10">
    <location>
        <begin position="13"/>
        <end position="40"/>
    </location>
</feature>
<dbReference type="AlphaFoldDB" id="A0A8S3SLB2"/>
<keyword evidence="12" id="KW-1185">Reference proteome</keyword>
<feature type="region of interest" description="Disordered" evidence="9">
    <location>
        <begin position="80"/>
        <end position="114"/>
    </location>
</feature>
<evidence type="ECO:0000256" key="4">
    <source>
        <dbReference type="ARBA" id="ARBA00022771"/>
    </source>
</evidence>
<dbReference type="SMART" id="SM00355">
    <property type="entry name" value="ZnF_C2H2"/>
    <property type="match status" value="4"/>
</dbReference>
<keyword evidence="6" id="KW-0238">DNA-binding</keyword>
<dbReference type="FunFam" id="3.30.160.60:FF:000688">
    <property type="entry name" value="zinc finger protein 197 isoform X1"/>
    <property type="match status" value="1"/>
</dbReference>
<keyword evidence="5" id="KW-0862">Zinc</keyword>
<dbReference type="Gene3D" id="3.30.160.60">
    <property type="entry name" value="Classic Zinc Finger"/>
    <property type="match status" value="2"/>
</dbReference>
<dbReference type="InterPro" id="IPR013087">
    <property type="entry name" value="Znf_C2H2_type"/>
</dbReference>
<dbReference type="OrthoDB" id="654211at2759"/>
<evidence type="ECO:0000256" key="1">
    <source>
        <dbReference type="ARBA" id="ARBA00004123"/>
    </source>
</evidence>
<dbReference type="Pfam" id="PF00096">
    <property type="entry name" value="zf-C2H2"/>
    <property type="match status" value="2"/>
</dbReference>
<dbReference type="EMBL" id="CAJPWZ010001673">
    <property type="protein sequence ID" value="CAG2220913.1"/>
    <property type="molecule type" value="Genomic_DNA"/>
</dbReference>
<dbReference type="Proteomes" id="UP000683360">
    <property type="component" value="Unassembled WGS sequence"/>
</dbReference>
<comment type="subcellular location">
    <subcellularLocation>
        <location evidence="1">Nucleus</location>
    </subcellularLocation>
</comment>
<dbReference type="GO" id="GO:0003700">
    <property type="term" value="F:DNA-binding transcription factor activity"/>
    <property type="evidence" value="ECO:0007669"/>
    <property type="project" value="TreeGrafter"/>
</dbReference>
<dbReference type="GO" id="GO:0000978">
    <property type="term" value="F:RNA polymerase II cis-regulatory region sequence-specific DNA binding"/>
    <property type="evidence" value="ECO:0007669"/>
    <property type="project" value="TreeGrafter"/>
</dbReference>
<protein>
    <submittedName>
        <fullName evidence="11">KRAB</fullName>
    </submittedName>
</protein>
<sequence>MTHRRTHTGEKPYSCHICNKRFSQSSHLNTHKRIHTGEKPYYCTECGMGFCRKRRLEKHIVLHNQYLNINSKINNLHGLLHPSSSKESSQPLFPNRLSSSDFPVENESSQCHKRKPAQVQHINTNQLEDTNEDRVTERVVIKLEDDNSENLADPNLLPESTTLEGDNPNLTMGEIDLTHITPPYDREGDNSEIVGGDFNNLGSLSGDDIDLDRISLTSESNVSGSEQNHPQFPPRHGMGFRGFRGFGRGRPMWHRFKMRKLNQLENRIDRCIMTLPQTQSTKSNDTSAQISSNNRVNLVNFSSSDLLTHMMSRDDVYKCDFCCMIFQDAAMYHLHKSMHDKMDVRCCNLCGKMAQDKYDFIAHFLSEHK</sequence>
<dbReference type="InterPro" id="IPR050589">
    <property type="entry name" value="Ikaros_C2H2-ZF"/>
</dbReference>
<evidence type="ECO:0000256" key="5">
    <source>
        <dbReference type="ARBA" id="ARBA00022833"/>
    </source>
</evidence>
<gene>
    <name evidence="11" type="ORF">MEDL_34311</name>
</gene>
<evidence type="ECO:0000256" key="9">
    <source>
        <dbReference type="SAM" id="MobiDB-lite"/>
    </source>
</evidence>
<dbReference type="PROSITE" id="PS00028">
    <property type="entry name" value="ZINC_FINGER_C2H2_1"/>
    <property type="match status" value="3"/>
</dbReference>
<evidence type="ECO:0000256" key="7">
    <source>
        <dbReference type="ARBA" id="ARBA00023242"/>
    </source>
</evidence>
<keyword evidence="2" id="KW-0479">Metal-binding</keyword>
<accession>A0A8S3SLB2</accession>
<reference evidence="11" key="1">
    <citation type="submission" date="2021-03" db="EMBL/GenBank/DDBJ databases">
        <authorList>
            <person name="Bekaert M."/>
        </authorList>
    </citation>
    <scope>NUCLEOTIDE SEQUENCE</scope>
</reference>
<evidence type="ECO:0000256" key="3">
    <source>
        <dbReference type="ARBA" id="ARBA00022737"/>
    </source>
</evidence>
<keyword evidence="3" id="KW-0677">Repeat</keyword>
<feature type="compositionally biased region" description="Polar residues" evidence="9">
    <location>
        <begin position="82"/>
        <end position="109"/>
    </location>
</feature>
<evidence type="ECO:0000259" key="10">
    <source>
        <dbReference type="PROSITE" id="PS50157"/>
    </source>
</evidence>
<dbReference type="PANTHER" id="PTHR24404:SF114">
    <property type="entry name" value="KLUMPFUSS, ISOFORM B-RELATED"/>
    <property type="match status" value="1"/>
</dbReference>
<dbReference type="GO" id="GO:0008270">
    <property type="term" value="F:zinc ion binding"/>
    <property type="evidence" value="ECO:0007669"/>
    <property type="project" value="UniProtKB-KW"/>
</dbReference>
<dbReference type="PANTHER" id="PTHR24404">
    <property type="entry name" value="ZINC FINGER PROTEIN"/>
    <property type="match status" value="1"/>
</dbReference>
<dbReference type="FunFam" id="3.30.160.60:FF:000557">
    <property type="entry name" value="zinc finger and SCAN domain-containing protein 29"/>
    <property type="match status" value="1"/>
</dbReference>
<organism evidence="11 12">
    <name type="scientific">Mytilus edulis</name>
    <name type="common">Blue mussel</name>
    <dbReference type="NCBI Taxonomy" id="6550"/>
    <lineage>
        <taxon>Eukaryota</taxon>
        <taxon>Metazoa</taxon>
        <taxon>Spiralia</taxon>
        <taxon>Lophotrochozoa</taxon>
        <taxon>Mollusca</taxon>
        <taxon>Bivalvia</taxon>
        <taxon>Autobranchia</taxon>
        <taxon>Pteriomorphia</taxon>
        <taxon>Mytilida</taxon>
        <taxon>Mytiloidea</taxon>
        <taxon>Mytilidae</taxon>
        <taxon>Mytilinae</taxon>
        <taxon>Mytilus</taxon>
    </lineage>
</organism>
<evidence type="ECO:0000313" key="11">
    <source>
        <dbReference type="EMBL" id="CAG2220913.1"/>
    </source>
</evidence>
<keyword evidence="4 8" id="KW-0863">Zinc-finger</keyword>
<dbReference type="PROSITE" id="PS50157">
    <property type="entry name" value="ZINC_FINGER_C2H2_2"/>
    <property type="match status" value="2"/>
</dbReference>